<dbReference type="AlphaFoldDB" id="A0A1A8W7Q9"/>
<feature type="compositionally biased region" description="Basic and acidic residues" evidence="1">
    <location>
        <begin position="31"/>
        <end position="45"/>
    </location>
</feature>
<organism evidence="2 5">
    <name type="scientific">Plasmodium ovale curtisi</name>
    <dbReference type="NCBI Taxonomy" id="864141"/>
    <lineage>
        <taxon>Eukaryota</taxon>
        <taxon>Sar</taxon>
        <taxon>Alveolata</taxon>
        <taxon>Apicomplexa</taxon>
        <taxon>Aconoidasida</taxon>
        <taxon>Haemosporida</taxon>
        <taxon>Plasmodiidae</taxon>
        <taxon>Plasmodium</taxon>
        <taxon>Plasmodium (Plasmodium)</taxon>
    </lineage>
</organism>
<dbReference type="Proteomes" id="UP000078560">
    <property type="component" value="Unassembled WGS sequence"/>
</dbReference>
<gene>
    <name evidence="3" type="ORF">POVCU1_047400</name>
    <name evidence="2" type="ORF">POVCU2_0050850</name>
</gene>
<dbReference type="EMBL" id="FLQU01000662">
    <property type="protein sequence ID" value="SBS88850.1"/>
    <property type="molecule type" value="Genomic_DNA"/>
</dbReference>
<sequence>MSHNWPVTTGEEKQGHEEINLKDISQFLKSPKFEHNAKRERDKGRNKSTSDSSWRRTCVPQSAANHCGCCRDRGNLQGVI</sequence>
<evidence type="ECO:0000313" key="2">
    <source>
        <dbReference type="EMBL" id="SBS88850.1"/>
    </source>
</evidence>
<reference evidence="2" key="1">
    <citation type="submission" date="2016-05" db="EMBL/GenBank/DDBJ databases">
        <authorList>
            <person name="Lavstsen T."/>
            <person name="Jespersen J.S."/>
        </authorList>
    </citation>
    <scope>NUCLEOTIDE SEQUENCE [LARGE SCALE GENOMIC DNA]</scope>
</reference>
<evidence type="ECO:0000313" key="4">
    <source>
        <dbReference type="Proteomes" id="UP000078546"/>
    </source>
</evidence>
<name>A0A1A8W7Q9_PLAOA</name>
<protein>
    <submittedName>
        <fullName evidence="2">Uncharacterized protein</fullName>
    </submittedName>
</protein>
<proteinExistence type="predicted"/>
<evidence type="ECO:0000313" key="5">
    <source>
        <dbReference type="Proteomes" id="UP000078560"/>
    </source>
</evidence>
<accession>A0A1A8W7Q9</accession>
<feature type="region of interest" description="Disordered" evidence="1">
    <location>
        <begin position="27"/>
        <end position="65"/>
    </location>
</feature>
<reference evidence="4 5" key="2">
    <citation type="submission" date="2016-05" db="EMBL/GenBank/DDBJ databases">
        <authorList>
            <person name="Naeem Raeece"/>
        </authorList>
    </citation>
    <scope>NUCLEOTIDE SEQUENCE [LARGE SCALE GENOMIC DNA]</scope>
</reference>
<dbReference type="EMBL" id="FLQV01000870">
    <property type="protein sequence ID" value="SBS98602.1"/>
    <property type="molecule type" value="Genomic_DNA"/>
</dbReference>
<dbReference type="Proteomes" id="UP000078546">
    <property type="component" value="Unassembled WGS sequence"/>
</dbReference>
<evidence type="ECO:0000256" key="1">
    <source>
        <dbReference type="SAM" id="MobiDB-lite"/>
    </source>
</evidence>
<evidence type="ECO:0000313" key="3">
    <source>
        <dbReference type="EMBL" id="SBS98602.1"/>
    </source>
</evidence>